<evidence type="ECO:0000259" key="1">
    <source>
        <dbReference type="PROSITE" id="PS51148"/>
    </source>
</evidence>
<dbReference type="Proteomes" id="UP001060414">
    <property type="component" value="Chromosome"/>
</dbReference>
<proteinExistence type="predicted"/>
<evidence type="ECO:0000313" key="3">
    <source>
        <dbReference type="Proteomes" id="UP001060414"/>
    </source>
</evidence>
<evidence type="ECO:0000313" key="2">
    <source>
        <dbReference type="EMBL" id="UWZ79157.1"/>
    </source>
</evidence>
<organism evidence="2 3">
    <name type="scientific">Geoalkalibacter halelectricus</name>
    <dbReference type="NCBI Taxonomy" id="2847045"/>
    <lineage>
        <taxon>Bacteria</taxon>
        <taxon>Pseudomonadati</taxon>
        <taxon>Thermodesulfobacteriota</taxon>
        <taxon>Desulfuromonadia</taxon>
        <taxon>Desulfuromonadales</taxon>
        <taxon>Geoalkalibacteraceae</taxon>
        <taxon>Geoalkalibacter</taxon>
    </lineage>
</organism>
<protein>
    <recommendedName>
        <fullName evidence="1">AXH domain-containing protein</fullName>
    </recommendedName>
</protein>
<reference evidence="2" key="1">
    <citation type="journal article" date="2022" name="Environ. Microbiol.">
        <title>Geoalkalibacter halelectricus SAP #1 sp. nov. possessing extracellular electron transfer and mineral#reducing capabilities from a haloalkaline environment.</title>
        <authorList>
            <person name="Yadav S."/>
            <person name="Singh R."/>
            <person name="Sundharam S.S."/>
            <person name="Chaudhary S."/>
            <person name="Krishnamurthi S."/>
            <person name="Patil S.A."/>
        </authorList>
    </citation>
    <scope>NUCLEOTIDE SEQUENCE</scope>
    <source>
        <strain evidence="2">SAP-1</strain>
    </source>
</reference>
<accession>A0ABY5ZJ49</accession>
<gene>
    <name evidence="2" type="ORF">L9S41_15945</name>
</gene>
<dbReference type="RefSeq" id="WP_260747514.1">
    <property type="nucleotide sequence ID" value="NZ_CP092109.1"/>
</dbReference>
<dbReference type="EMBL" id="CP092109">
    <property type="protein sequence ID" value="UWZ79157.1"/>
    <property type="molecule type" value="Genomic_DNA"/>
</dbReference>
<keyword evidence="3" id="KW-1185">Reference proteome</keyword>
<feature type="domain" description="AXH" evidence="1">
    <location>
        <begin position="18"/>
        <end position="71"/>
    </location>
</feature>
<dbReference type="PROSITE" id="PS51148">
    <property type="entry name" value="AXH"/>
    <property type="match status" value="1"/>
</dbReference>
<name>A0ABY5ZJ49_9BACT</name>
<dbReference type="InterPro" id="IPR003652">
    <property type="entry name" value="Ataxin_AXH_dom"/>
</dbReference>
<sequence length="71" mass="7823">MKCPVCKNSENRSEIDVRANGFDEEIISCVVCGTIWSVNHGAAEIVKDVQPRSFLEATSESVEGDDYAWSV</sequence>